<dbReference type="AlphaFoldDB" id="A0A371P0J1"/>
<dbReference type="RefSeq" id="WP_116049491.1">
    <property type="nucleotide sequence ID" value="NZ_QUBQ01000007.1"/>
</dbReference>
<dbReference type="Proteomes" id="UP000261905">
    <property type="component" value="Unassembled WGS sequence"/>
</dbReference>
<feature type="chain" id="PRO_5016712371" evidence="2">
    <location>
        <begin position="27"/>
        <end position="352"/>
    </location>
</feature>
<feature type="coiled-coil region" evidence="1">
    <location>
        <begin position="242"/>
        <end position="272"/>
    </location>
</feature>
<comment type="caution">
    <text evidence="3">The sequence shown here is derived from an EMBL/GenBank/DDBJ whole genome shotgun (WGS) entry which is preliminary data.</text>
</comment>
<dbReference type="PROSITE" id="PS51257">
    <property type="entry name" value="PROKAR_LIPOPROTEIN"/>
    <property type="match status" value="1"/>
</dbReference>
<keyword evidence="4" id="KW-1185">Reference proteome</keyword>
<dbReference type="EMBL" id="QUBQ01000007">
    <property type="protein sequence ID" value="REK69449.1"/>
    <property type="molecule type" value="Genomic_DNA"/>
</dbReference>
<evidence type="ECO:0000256" key="1">
    <source>
        <dbReference type="SAM" id="Coils"/>
    </source>
</evidence>
<name>A0A371P0J1_9BACL</name>
<dbReference type="OrthoDB" id="2657915at2"/>
<reference evidence="3 4" key="1">
    <citation type="submission" date="2018-08" db="EMBL/GenBank/DDBJ databases">
        <title>Paenibacillus sp. M4BSY-1, whole genome shotgun sequence.</title>
        <authorList>
            <person name="Tuo L."/>
        </authorList>
    </citation>
    <scope>NUCLEOTIDE SEQUENCE [LARGE SCALE GENOMIC DNA]</scope>
    <source>
        <strain evidence="3 4">M4BSY-1</strain>
    </source>
</reference>
<proteinExistence type="predicted"/>
<feature type="signal peptide" evidence="2">
    <location>
        <begin position="1"/>
        <end position="26"/>
    </location>
</feature>
<organism evidence="3 4">
    <name type="scientific">Paenibacillus paeoniae</name>
    <dbReference type="NCBI Taxonomy" id="2292705"/>
    <lineage>
        <taxon>Bacteria</taxon>
        <taxon>Bacillati</taxon>
        <taxon>Bacillota</taxon>
        <taxon>Bacilli</taxon>
        <taxon>Bacillales</taxon>
        <taxon>Paenibacillaceae</taxon>
        <taxon>Paenibacillus</taxon>
    </lineage>
</organism>
<evidence type="ECO:0000256" key="2">
    <source>
        <dbReference type="SAM" id="SignalP"/>
    </source>
</evidence>
<accession>A0A371P0J1</accession>
<evidence type="ECO:0000313" key="4">
    <source>
        <dbReference type="Proteomes" id="UP000261905"/>
    </source>
</evidence>
<protein>
    <submittedName>
        <fullName evidence="3">Uncharacterized protein</fullName>
    </submittedName>
</protein>
<keyword evidence="1" id="KW-0175">Coiled coil</keyword>
<evidence type="ECO:0000313" key="3">
    <source>
        <dbReference type="EMBL" id="REK69449.1"/>
    </source>
</evidence>
<gene>
    <name evidence="3" type="ORF">DX130_23340</name>
</gene>
<keyword evidence="2" id="KW-0732">Signal</keyword>
<sequence length="352" mass="38800">MKQAKQVALIMIIVLTMIIAGCSSSAPPKAALEAATAKTMAAESYKLSMTLQLDELDFPDTGGSNIWLFTPTQIAGIVKDATIKADVTYASEPMRADVNLEVILPSMMDMKLVVPMILTEKKLYIQVPALPLFGIPDSVVGKYLQFDLDDLAKQEGADKLNLNIVDLLKMMQDLFSTLMKHADEKTYFSNVKAEEAGLPKDLKVDQIVKFAIDEDQYPQTVETIIKALPEILDILMNNEAYLQAAGIEKADLEEMKANLDTKKTELLNLLQNDLKFNALELTGGIKDKYLVYQGGKISVQKTNPESGMDSKFGGTFSAQYSELNKKVEFPELPTDALTKDQLTELFRAAAGL</sequence>